<evidence type="ECO:0000259" key="4">
    <source>
        <dbReference type="PROSITE" id="PS50893"/>
    </source>
</evidence>
<evidence type="ECO:0000313" key="5">
    <source>
        <dbReference type="EMBL" id="SMG09826.1"/>
    </source>
</evidence>
<dbReference type="InterPro" id="IPR003439">
    <property type="entry name" value="ABC_transporter-like_ATP-bd"/>
</dbReference>
<dbReference type="InterPro" id="IPR050093">
    <property type="entry name" value="ABC_SmlMolc_Importer"/>
</dbReference>
<protein>
    <submittedName>
        <fullName evidence="5">Osmoprotectant transport system ATP-binding protein</fullName>
    </submittedName>
</protein>
<dbReference type="GO" id="GO:0015697">
    <property type="term" value="P:quaternary ammonium group transport"/>
    <property type="evidence" value="ECO:0007669"/>
    <property type="project" value="UniProtKB-ARBA"/>
</dbReference>
<dbReference type="RefSeq" id="WP_085515277.1">
    <property type="nucleotide sequence ID" value="NZ_FXAW01000001.1"/>
</dbReference>
<dbReference type="EMBL" id="FXAW01000001">
    <property type="protein sequence ID" value="SMG09826.1"/>
    <property type="molecule type" value="Genomic_DNA"/>
</dbReference>
<reference evidence="6" key="1">
    <citation type="submission" date="2017-04" db="EMBL/GenBank/DDBJ databases">
        <authorList>
            <person name="Varghese N."/>
            <person name="Submissions S."/>
        </authorList>
    </citation>
    <scope>NUCLEOTIDE SEQUENCE [LARGE SCALE GENOMIC DNA]</scope>
    <source>
        <strain evidence="6">DSM 4125</strain>
    </source>
</reference>
<evidence type="ECO:0000256" key="3">
    <source>
        <dbReference type="ARBA" id="ARBA00022840"/>
    </source>
</evidence>
<keyword evidence="1" id="KW-0813">Transport</keyword>
<dbReference type="SUPFAM" id="SSF52540">
    <property type="entry name" value="P-loop containing nucleoside triphosphate hydrolases"/>
    <property type="match status" value="1"/>
</dbReference>
<feature type="domain" description="ABC transporter" evidence="4">
    <location>
        <begin position="2"/>
        <end position="236"/>
    </location>
</feature>
<dbReference type="InterPro" id="IPR027417">
    <property type="entry name" value="P-loop_NTPase"/>
</dbReference>
<evidence type="ECO:0000256" key="1">
    <source>
        <dbReference type="ARBA" id="ARBA00022448"/>
    </source>
</evidence>
<dbReference type="STRING" id="1028.SAMN05661096_00261"/>
<dbReference type="PANTHER" id="PTHR42781">
    <property type="entry name" value="SPERMIDINE/PUTRESCINE IMPORT ATP-BINDING PROTEIN POTA"/>
    <property type="match status" value="1"/>
</dbReference>
<dbReference type="PROSITE" id="PS50893">
    <property type="entry name" value="ABC_TRANSPORTER_2"/>
    <property type="match status" value="1"/>
</dbReference>
<dbReference type="InterPro" id="IPR017871">
    <property type="entry name" value="ABC_transporter-like_CS"/>
</dbReference>
<organism evidence="5 6">
    <name type="scientific">Marivirga sericea</name>
    <dbReference type="NCBI Taxonomy" id="1028"/>
    <lineage>
        <taxon>Bacteria</taxon>
        <taxon>Pseudomonadati</taxon>
        <taxon>Bacteroidota</taxon>
        <taxon>Cytophagia</taxon>
        <taxon>Cytophagales</taxon>
        <taxon>Marivirgaceae</taxon>
        <taxon>Marivirga</taxon>
    </lineage>
</organism>
<proteinExistence type="predicted"/>
<dbReference type="Proteomes" id="UP000193804">
    <property type="component" value="Unassembled WGS sequence"/>
</dbReference>
<dbReference type="Gene3D" id="3.40.50.300">
    <property type="entry name" value="P-loop containing nucleotide triphosphate hydrolases"/>
    <property type="match status" value="1"/>
</dbReference>
<dbReference type="GO" id="GO:0005524">
    <property type="term" value="F:ATP binding"/>
    <property type="evidence" value="ECO:0007669"/>
    <property type="project" value="UniProtKB-KW"/>
</dbReference>
<name>A0A1X7I705_9BACT</name>
<dbReference type="PROSITE" id="PS00211">
    <property type="entry name" value="ABC_TRANSPORTER_1"/>
    <property type="match status" value="1"/>
</dbReference>
<dbReference type="GO" id="GO:0016887">
    <property type="term" value="F:ATP hydrolysis activity"/>
    <property type="evidence" value="ECO:0007669"/>
    <property type="project" value="InterPro"/>
</dbReference>
<gene>
    <name evidence="5" type="ORF">SAMN05661096_00261</name>
</gene>
<dbReference type="InterPro" id="IPR003593">
    <property type="entry name" value="AAA+_ATPase"/>
</dbReference>
<dbReference type="AlphaFoldDB" id="A0A1X7I705"/>
<dbReference type="SMART" id="SM00382">
    <property type="entry name" value="AAA"/>
    <property type="match status" value="1"/>
</dbReference>
<dbReference type="FunFam" id="3.40.50.300:FF:000425">
    <property type="entry name" value="Probable ABC transporter, ATP-binding subunit"/>
    <property type="match status" value="1"/>
</dbReference>
<dbReference type="PANTHER" id="PTHR42781:SF4">
    <property type="entry name" value="SPERMIDINE_PUTRESCINE IMPORT ATP-BINDING PROTEIN POTA"/>
    <property type="match status" value="1"/>
</dbReference>
<sequence>MINFQNIEKSFGEQLVLKSINLEIKKGELMVLLGASGSGKTTMLRMINGLENPDFGSIQIANKRLENRPLLELRKEIGYVIQKVGLFPHYSVYDNVATILRLKNEKEQVVKEKVEKWLDKIGLRVSVYGRKFPAELSGGEAQRIGLARALVAKPKIILLDEPFSALDPISRLKIRNEFREIQKEEKLTAVMVTHDVLEAVSMADRICLLAHGEIQQVGTPQEIIYKPKNQSVKEFVKGDQFQAALASVSLREIIPFLKADALENQDLDSSVLDYLQEADSTYHAIVLNAFYKWKEELL</sequence>
<keyword evidence="6" id="KW-1185">Reference proteome</keyword>
<evidence type="ECO:0000313" key="6">
    <source>
        <dbReference type="Proteomes" id="UP000193804"/>
    </source>
</evidence>
<keyword evidence="2" id="KW-0547">Nucleotide-binding</keyword>
<accession>A0A1X7I705</accession>
<dbReference type="OrthoDB" id="1115710at2"/>
<keyword evidence="3 5" id="KW-0067">ATP-binding</keyword>
<evidence type="ECO:0000256" key="2">
    <source>
        <dbReference type="ARBA" id="ARBA00022741"/>
    </source>
</evidence>
<dbReference type="Pfam" id="PF00005">
    <property type="entry name" value="ABC_tran"/>
    <property type="match status" value="1"/>
</dbReference>